<feature type="domain" description="RRM" evidence="5">
    <location>
        <begin position="295"/>
        <end position="368"/>
    </location>
</feature>
<dbReference type="Gene3D" id="3.30.70.330">
    <property type="match status" value="4"/>
</dbReference>
<feature type="domain" description="RRM" evidence="5">
    <location>
        <begin position="386"/>
        <end position="467"/>
    </location>
</feature>
<feature type="compositionally biased region" description="Pro residues" evidence="4">
    <location>
        <begin position="209"/>
        <end position="229"/>
    </location>
</feature>
<dbReference type="PROSITE" id="PS50102">
    <property type="entry name" value="RRM"/>
    <property type="match status" value="4"/>
</dbReference>
<dbReference type="CDD" id="cd12522">
    <property type="entry name" value="RRM4_MRN1"/>
    <property type="match status" value="1"/>
</dbReference>
<dbReference type="InterPro" id="IPR039171">
    <property type="entry name" value="Cwc2/Slt11"/>
</dbReference>
<reference evidence="6 7" key="1">
    <citation type="submission" date="2019-07" db="EMBL/GenBank/DDBJ databases">
        <title>Rhodotorula toruloides NBRC10032 genome sequencing.</title>
        <authorList>
            <person name="Shida Y."/>
            <person name="Takaku H."/>
            <person name="Ogasawara W."/>
            <person name="Mori K."/>
        </authorList>
    </citation>
    <scope>NUCLEOTIDE SEQUENCE [LARGE SCALE GENOMIC DNA]</scope>
    <source>
        <strain evidence="6 7">NBRC10032</strain>
    </source>
</reference>
<feature type="region of interest" description="Disordered" evidence="4">
    <location>
        <begin position="195"/>
        <end position="233"/>
    </location>
</feature>
<feature type="region of interest" description="Disordered" evidence="4">
    <location>
        <begin position="120"/>
        <end position="144"/>
    </location>
</feature>
<evidence type="ECO:0000313" key="6">
    <source>
        <dbReference type="EMBL" id="GEM06211.1"/>
    </source>
</evidence>
<dbReference type="GO" id="GO:0051252">
    <property type="term" value="P:regulation of RNA metabolic process"/>
    <property type="evidence" value="ECO:0007669"/>
    <property type="project" value="UniProtKB-ARBA"/>
</dbReference>
<dbReference type="InterPro" id="IPR035979">
    <property type="entry name" value="RBD_domain_sf"/>
</dbReference>
<protein>
    <submittedName>
        <fullName evidence="6">Differentiation regulator, Nrd1</fullName>
    </submittedName>
</protein>
<evidence type="ECO:0000313" key="7">
    <source>
        <dbReference type="Proteomes" id="UP000321518"/>
    </source>
</evidence>
<feature type="domain" description="RRM" evidence="5">
    <location>
        <begin position="514"/>
        <end position="607"/>
    </location>
</feature>
<dbReference type="GO" id="GO:0000398">
    <property type="term" value="P:mRNA splicing, via spliceosome"/>
    <property type="evidence" value="ECO:0007669"/>
    <property type="project" value="TreeGrafter"/>
</dbReference>
<evidence type="ECO:0000256" key="3">
    <source>
        <dbReference type="PROSITE-ProRule" id="PRU00176"/>
    </source>
</evidence>
<dbReference type="SUPFAM" id="SSF54928">
    <property type="entry name" value="RNA-binding domain, RBD"/>
    <property type="match status" value="2"/>
</dbReference>
<dbReference type="AlphaFoldDB" id="A0A511K790"/>
<dbReference type="FunFam" id="3.30.70.330:FF:000064">
    <property type="entry name" value="Differentiation 1 negative regulator"/>
    <property type="match status" value="1"/>
</dbReference>
<dbReference type="GO" id="GO:0010494">
    <property type="term" value="C:cytoplasmic stress granule"/>
    <property type="evidence" value="ECO:0007669"/>
    <property type="project" value="TreeGrafter"/>
</dbReference>
<organism evidence="6 7">
    <name type="scientific">Rhodotorula toruloides</name>
    <name type="common">Yeast</name>
    <name type="synonym">Rhodosporidium toruloides</name>
    <dbReference type="NCBI Taxonomy" id="5286"/>
    <lineage>
        <taxon>Eukaryota</taxon>
        <taxon>Fungi</taxon>
        <taxon>Dikarya</taxon>
        <taxon>Basidiomycota</taxon>
        <taxon>Pucciniomycotina</taxon>
        <taxon>Microbotryomycetes</taxon>
        <taxon>Sporidiobolales</taxon>
        <taxon>Sporidiobolaceae</taxon>
        <taxon>Rhodotorula</taxon>
    </lineage>
</organism>
<dbReference type="Proteomes" id="UP000321518">
    <property type="component" value="Unassembled WGS sequence"/>
</dbReference>
<keyword evidence="1" id="KW-0677">Repeat</keyword>
<evidence type="ECO:0000256" key="4">
    <source>
        <dbReference type="SAM" id="MobiDB-lite"/>
    </source>
</evidence>
<name>A0A511K790_RHOTO</name>
<dbReference type="CDD" id="cd12523">
    <property type="entry name" value="RRM2_MRN1"/>
    <property type="match status" value="1"/>
</dbReference>
<dbReference type="InterPro" id="IPR000504">
    <property type="entry name" value="RRM_dom"/>
</dbReference>
<evidence type="ECO:0000256" key="1">
    <source>
        <dbReference type="ARBA" id="ARBA00022737"/>
    </source>
</evidence>
<proteinExistence type="predicted"/>
<dbReference type="SMART" id="SM00360">
    <property type="entry name" value="RRM"/>
    <property type="match status" value="4"/>
</dbReference>
<dbReference type="GO" id="GO:0010468">
    <property type="term" value="P:regulation of gene expression"/>
    <property type="evidence" value="ECO:0007669"/>
    <property type="project" value="UniProtKB-ARBA"/>
</dbReference>
<dbReference type="PANTHER" id="PTHR14089">
    <property type="entry name" value="PRE-MRNA-SPLICING FACTOR RBM22"/>
    <property type="match status" value="1"/>
</dbReference>
<accession>A0A511K790</accession>
<keyword evidence="2 3" id="KW-0694">RNA-binding</keyword>
<dbReference type="Pfam" id="PF00076">
    <property type="entry name" value="RRM_1"/>
    <property type="match status" value="2"/>
</dbReference>
<sequence>MPGEETTLYSSFAPAAFAAAAAGAGSNSSNPTVVPSGSQADLGVNGTADFQAMKRSFEGAGRVAGPAGPVPIVNGVAGVPNGAPNPSGAPYQDVYGGAAPTAFAPVNGMYGAPYGGAPQPFVPGHQAQQASTSGAAVPPAVAQNGVPIPSHGTFSNATSPYLAAAAGSNGTVPGALPFVAANGAPQAGVAGGPTTAPYAGSAFDQAPGSPNPYGGPTPAPGGGPAPFGSPLPGQFGGLGIGSPFIGMMSPMLGMGSPQLGGGNGFGMPYPIGGNPQTGMGGMGAGMGATQTPTTRTVYVGNLPSDASVDELLSQVRFGPIESIRILPEKSCAFISFLDPTTAAAFHSDALMRKIRLHDHDLKIGWGKPSAVSANVLAAVQQSGATRNVYIGNLDESVTEETLRDDLSRFGPIDQVKIVRDKNIGFVHFLSIATAIKVVQNLPQEPAYAGRRVAYGKDRTAYVPKNQHQQQQHNMAAAAMGSMAANYGGFGGLGFGSPQLGFGQNGDPNAQMGNRTIYLGNIHPEVTTEEICNIIRGGILEKIRYIPDKHIARSYPSSAFPPLAHLPCRSQCFVTFVDPHCALAFFQMASFQGIALHNRRLKVGWGKQSGPTSPGIAMVVQAGGSRNVYVGNIDDFDVYKEEKLRKDFGEYGEIELINFLKEKQCCFVNFTNITNAIKAIEGIKEHPDYQNLKVSYGKDRCGGAPRAFRGFDLRNQQRGPRPNQDGANGNAPSNGYARSPFPDVMSSFPTSPLQTDQLRIAEGGETHTASPQLPEIGALVLDEEAAAAAGAMAPVQAQA</sequence>
<evidence type="ECO:0000259" key="5">
    <source>
        <dbReference type="PROSITE" id="PS50102"/>
    </source>
</evidence>
<dbReference type="FunFam" id="3.30.70.330:FF:000120">
    <property type="entry name" value="Negative regulator of differentiation 1"/>
    <property type="match status" value="1"/>
</dbReference>
<gene>
    <name evidence="6" type="ORF">Rt10032_c01g0228</name>
</gene>
<dbReference type="GO" id="GO:0003729">
    <property type="term" value="F:mRNA binding"/>
    <property type="evidence" value="ECO:0007669"/>
    <property type="project" value="TreeGrafter"/>
</dbReference>
<dbReference type="OrthoDB" id="6407164at2759"/>
<feature type="region of interest" description="Disordered" evidence="4">
    <location>
        <begin position="711"/>
        <end position="750"/>
    </location>
</feature>
<evidence type="ECO:0000256" key="2">
    <source>
        <dbReference type="ARBA" id="ARBA00022884"/>
    </source>
</evidence>
<dbReference type="InterPro" id="IPR012677">
    <property type="entry name" value="Nucleotide-bd_a/b_plait_sf"/>
</dbReference>
<dbReference type="EMBL" id="BJWK01000001">
    <property type="protein sequence ID" value="GEM06211.1"/>
    <property type="molecule type" value="Genomic_DNA"/>
</dbReference>
<dbReference type="PANTHER" id="PTHR14089:SF8">
    <property type="entry name" value="RNA-BINDING PROTEIN MRN1"/>
    <property type="match status" value="1"/>
</dbReference>
<comment type="caution">
    <text evidence="6">The sequence shown here is derived from an EMBL/GenBank/DDBJ whole genome shotgun (WGS) entry which is preliminary data.</text>
</comment>
<feature type="domain" description="RRM" evidence="5">
    <location>
        <begin position="625"/>
        <end position="698"/>
    </location>
</feature>